<keyword evidence="2" id="KW-1185">Reference proteome</keyword>
<organism evidence="1 2">
    <name type="scientific">Brachionus plicatilis</name>
    <name type="common">Marine rotifer</name>
    <name type="synonym">Brachionus muelleri</name>
    <dbReference type="NCBI Taxonomy" id="10195"/>
    <lineage>
        <taxon>Eukaryota</taxon>
        <taxon>Metazoa</taxon>
        <taxon>Spiralia</taxon>
        <taxon>Gnathifera</taxon>
        <taxon>Rotifera</taxon>
        <taxon>Eurotatoria</taxon>
        <taxon>Monogononta</taxon>
        <taxon>Pseudotrocha</taxon>
        <taxon>Ploima</taxon>
        <taxon>Brachionidae</taxon>
        <taxon>Brachionus</taxon>
    </lineage>
</organism>
<name>A0A3M7PZN3_BRAPC</name>
<protein>
    <submittedName>
        <fullName evidence="1">Uncharacterized protein</fullName>
    </submittedName>
</protein>
<dbReference type="AlphaFoldDB" id="A0A3M7PZN3"/>
<dbReference type="EMBL" id="REGN01008011">
    <property type="protein sequence ID" value="RNA04656.1"/>
    <property type="molecule type" value="Genomic_DNA"/>
</dbReference>
<dbReference type="Proteomes" id="UP000276133">
    <property type="component" value="Unassembled WGS sequence"/>
</dbReference>
<evidence type="ECO:0000313" key="1">
    <source>
        <dbReference type="EMBL" id="RNA04656.1"/>
    </source>
</evidence>
<accession>A0A3M7PZN3</accession>
<reference evidence="1 2" key="1">
    <citation type="journal article" date="2018" name="Sci. Rep.">
        <title>Genomic signatures of local adaptation to the degree of environmental predictability in rotifers.</title>
        <authorList>
            <person name="Franch-Gras L."/>
            <person name="Hahn C."/>
            <person name="Garcia-Roger E.M."/>
            <person name="Carmona M.J."/>
            <person name="Serra M."/>
            <person name="Gomez A."/>
        </authorList>
    </citation>
    <scope>NUCLEOTIDE SEQUENCE [LARGE SCALE GENOMIC DNA]</scope>
    <source>
        <strain evidence="1">HYR1</strain>
    </source>
</reference>
<gene>
    <name evidence="1" type="ORF">BpHYR1_017532</name>
</gene>
<evidence type="ECO:0000313" key="2">
    <source>
        <dbReference type="Proteomes" id="UP000276133"/>
    </source>
</evidence>
<sequence>MGTFLIFTLLKKYERELHIITLNCIMLSYIFLHTRNDLTFSDIETKNDLNRKSSRQYNLLKNFKIILFLKMILTHLQKFLLL</sequence>
<proteinExistence type="predicted"/>
<comment type="caution">
    <text evidence="1">The sequence shown here is derived from an EMBL/GenBank/DDBJ whole genome shotgun (WGS) entry which is preliminary data.</text>
</comment>